<dbReference type="Gene3D" id="3.40.50.1820">
    <property type="entry name" value="alpha/beta hydrolase"/>
    <property type="match status" value="1"/>
</dbReference>
<dbReference type="GO" id="GO:0005975">
    <property type="term" value="P:carbohydrate metabolic process"/>
    <property type="evidence" value="ECO:0007669"/>
    <property type="project" value="UniProtKB-ARBA"/>
</dbReference>
<evidence type="ECO:0000256" key="1">
    <source>
        <dbReference type="SAM" id="SignalP"/>
    </source>
</evidence>
<reference evidence="3 4" key="1">
    <citation type="journal article" date="2010" name="J. Bacteriol.">
        <title>Biochemical characterization of a novel indole prenyltransferase from Streptomyces sp. SN-593.</title>
        <authorList>
            <person name="Takahashi S."/>
            <person name="Takagi H."/>
            <person name="Toyoda A."/>
            <person name="Uramoto M."/>
            <person name="Nogawa T."/>
            <person name="Ueki M."/>
            <person name="Sakaki Y."/>
            <person name="Osada H."/>
        </authorList>
    </citation>
    <scope>NUCLEOTIDE SEQUENCE [LARGE SCALE GENOMIC DNA]</scope>
    <source>
        <strain evidence="3 4">SN-593</strain>
    </source>
</reference>
<organism evidence="3 4">
    <name type="scientific">Actinacidiphila reveromycinica</name>
    <dbReference type="NCBI Taxonomy" id="659352"/>
    <lineage>
        <taxon>Bacteria</taxon>
        <taxon>Bacillati</taxon>
        <taxon>Actinomycetota</taxon>
        <taxon>Actinomycetes</taxon>
        <taxon>Kitasatosporales</taxon>
        <taxon>Streptomycetaceae</taxon>
        <taxon>Actinacidiphila</taxon>
    </lineage>
</organism>
<sequence length="518" mass="53621">MLVALSLTAALGVALLPGSADARAKAPEALGATVTHTKKGPTGYEVTFRIKDASATSMRIKGAWSFASTASSSTDPTNAAPIPAAQWQPGDFALQSPDMPSENWPVADMTEDARTGIWSYTVPLPSGTFDYQFYPDCTAAAPALSGCTAETDPTVPAWSSAAGASPAVFSQVYVPSDAKFGTTDSSLQADAPKGEQGRITDVSYPTANTSTGTHPLAVYTPAGYDPKRSTPYPVFVLSHGGGENEAAWPTRGRLQQIVDNLVAQGRMQPAIVVMPDGSGLTKGTVYTQEITDNVLPYVEKHYDVSTSASGRAFAGTSAYGTQANNFLFQQTTEFGYVGAWSPASGAPAVTVTGSGNTPVDPAYTNPQLKQVLGIHLAIGQEDLGGNAPMMTATTEREGMINAGVPFTYYSTGGGHTWTFWQSALADFLTRTGFRTTSTAATAGTTSLTATVTASTAEPAAPTGTVQFKVDGADLGKPVAVRNGKATLSARTAAGATVTAVYSGDRYYNASTSAAASRL</sequence>
<reference evidence="3 4" key="4">
    <citation type="journal article" date="2020" name="Sci. Rep.">
        <title>beta-carboline chemical signals induce reveromycin production through a LuxR family regulator in Streptomyces sp. SN-593.</title>
        <authorList>
            <person name="Panthee S."/>
            <person name="Kito N."/>
            <person name="Hayashi T."/>
            <person name="Shimizu T."/>
            <person name="Ishikawa J."/>
            <person name="Hamamoto H."/>
            <person name="Osada H."/>
            <person name="Takahashi S."/>
        </authorList>
    </citation>
    <scope>NUCLEOTIDE SEQUENCE [LARGE SCALE GENOMIC DNA]</scope>
    <source>
        <strain evidence="3 4">SN-593</strain>
    </source>
</reference>
<dbReference type="Pfam" id="PF16640">
    <property type="entry name" value="Big_3_5"/>
    <property type="match status" value="1"/>
</dbReference>
<name>A0A7U3UMY6_9ACTN</name>
<dbReference type="PANTHER" id="PTHR48098">
    <property type="entry name" value="ENTEROCHELIN ESTERASE-RELATED"/>
    <property type="match status" value="1"/>
</dbReference>
<dbReference type="InterPro" id="IPR050583">
    <property type="entry name" value="Mycobacterial_A85_antigen"/>
</dbReference>
<dbReference type="Pfam" id="PF00756">
    <property type="entry name" value="Esterase"/>
    <property type="match status" value="1"/>
</dbReference>
<evidence type="ECO:0000313" key="3">
    <source>
        <dbReference type="EMBL" id="BBA95506.1"/>
    </source>
</evidence>
<evidence type="ECO:0000259" key="2">
    <source>
        <dbReference type="Pfam" id="PF16640"/>
    </source>
</evidence>
<reference evidence="3 4" key="3">
    <citation type="journal article" date="2011" name="Nat. Chem. Biol.">
        <title>Reveromycin A biosynthesis uses RevG and RevJ for stereospecific spiroacetal formation.</title>
        <authorList>
            <person name="Takahashi S."/>
            <person name="Toyoda A."/>
            <person name="Sekiyama Y."/>
            <person name="Takagi H."/>
            <person name="Nogawa T."/>
            <person name="Uramoto M."/>
            <person name="Suzuki R."/>
            <person name="Koshino H."/>
            <person name="Kumano T."/>
            <person name="Panthee S."/>
            <person name="Dairi T."/>
            <person name="Ishikawa J."/>
            <person name="Ikeda H."/>
            <person name="Sakaki Y."/>
            <person name="Osada H."/>
        </authorList>
    </citation>
    <scope>NUCLEOTIDE SEQUENCE [LARGE SCALE GENOMIC DNA]</scope>
    <source>
        <strain evidence="3 4">SN-593</strain>
    </source>
</reference>
<dbReference type="Proteomes" id="UP000595703">
    <property type="component" value="Chromosome"/>
</dbReference>
<dbReference type="EMBL" id="AP018365">
    <property type="protein sequence ID" value="BBA95506.1"/>
    <property type="molecule type" value="Genomic_DNA"/>
</dbReference>
<feature type="chain" id="PRO_5032543071" evidence="1">
    <location>
        <begin position="23"/>
        <end position="518"/>
    </location>
</feature>
<dbReference type="InterPro" id="IPR032109">
    <property type="entry name" value="Big_3_5"/>
</dbReference>
<dbReference type="PANTHER" id="PTHR48098:SF1">
    <property type="entry name" value="DIACYLGLYCEROL ACYLTRANSFERASE_MYCOLYLTRANSFERASE AG85A"/>
    <property type="match status" value="1"/>
</dbReference>
<gene>
    <name evidence="3" type="ORF">RVR_394</name>
</gene>
<reference evidence="3 4" key="2">
    <citation type="journal article" date="2011" name="J. Antibiot.">
        <title>Furaquinocins I and J: novel polyketide isoprenoid hybrid compounds from Streptomyces reveromyceticus SN-593.</title>
        <authorList>
            <person name="Panthee S."/>
            <person name="Takahashi S."/>
            <person name="Takagi H."/>
            <person name="Nogawa T."/>
            <person name="Oowada E."/>
            <person name="Uramoto M."/>
            <person name="Osada H."/>
        </authorList>
    </citation>
    <scope>NUCLEOTIDE SEQUENCE [LARGE SCALE GENOMIC DNA]</scope>
    <source>
        <strain evidence="3 4">SN-593</strain>
    </source>
</reference>
<evidence type="ECO:0000313" key="4">
    <source>
        <dbReference type="Proteomes" id="UP000595703"/>
    </source>
</evidence>
<feature type="signal peptide" evidence="1">
    <location>
        <begin position="1"/>
        <end position="22"/>
    </location>
</feature>
<feature type="domain" description="Bacterial Ig-like" evidence="2">
    <location>
        <begin position="436"/>
        <end position="515"/>
    </location>
</feature>
<dbReference type="GO" id="GO:0016747">
    <property type="term" value="F:acyltransferase activity, transferring groups other than amino-acyl groups"/>
    <property type="evidence" value="ECO:0007669"/>
    <property type="project" value="TreeGrafter"/>
</dbReference>
<accession>A0A7U3UMY6</accession>
<dbReference type="Gene3D" id="2.60.40.10">
    <property type="entry name" value="Immunoglobulins"/>
    <property type="match status" value="1"/>
</dbReference>
<protein>
    <submittedName>
        <fullName evidence="3">Putative esterase</fullName>
    </submittedName>
</protein>
<dbReference type="SUPFAM" id="SSF53474">
    <property type="entry name" value="alpha/beta-Hydrolases"/>
    <property type="match status" value="1"/>
</dbReference>
<dbReference type="InterPro" id="IPR029058">
    <property type="entry name" value="AB_hydrolase_fold"/>
</dbReference>
<dbReference type="AlphaFoldDB" id="A0A7U3UMY6"/>
<proteinExistence type="predicted"/>
<keyword evidence="4" id="KW-1185">Reference proteome</keyword>
<dbReference type="InterPro" id="IPR013783">
    <property type="entry name" value="Ig-like_fold"/>
</dbReference>
<keyword evidence="1" id="KW-0732">Signal</keyword>
<dbReference type="InterPro" id="IPR000801">
    <property type="entry name" value="Esterase-like"/>
</dbReference>
<dbReference type="KEGG" id="arev:RVR_394"/>